<dbReference type="PANTHER" id="PTHR10790">
    <property type="entry name" value="TPR-DOMAIN CONTAINING PROTEIN"/>
    <property type="match status" value="1"/>
</dbReference>
<gene>
    <name evidence="2" type="ORF">L0665_09745</name>
</gene>
<organism evidence="2 3">
    <name type="scientific">Methanogenium marinum</name>
    <dbReference type="NCBI Taxonomy" id="348610"/>
    <lineage>
        <taxon>Archaea</taxon>
        <taxon>Methanobacteriati</taxon>
        <taxon>Methanobacteriota</taxon>
        <taxon>Stenosarchaea group</taxon>
        <taxon>Methanomicrobia</taxon>
        <taxon>Methanomicrobiales</taxon>
        <taxon>Methanomicrobiaceae</taxon>
        <taxon>Methanogenium</taxon>
    </lineage>
</organism>
<feature type="transmembrane region" description="Helical" evidence="1">
    <location>
        <begin position="308"/>
        <end position="326"/>
    </location>
</feature>
<comment type="caution">
    <text evidence="2">The sequence shown here is derived from an EMBL/GenBank/DDBJ whole genome shotgun (WGS) entry which is preliminary data.</text>
</comment>
<dbReference type="Proteomes" id="UP001143747">
    <property type="component" value="Unassembled WGS sequence"/>
</dbReference>
<keyword evidence="3" id="KW-1185">Reference proteome</keyword>
<feature type="transmembrane region" description="Helical" evidence="1">
    <location>
        <begin position="286"/>
        <end position="302"/>
    </location>
</feature>
<feature type="transmembrane region" description="Helical" evidence="1">
    <location>
        <begin position="254"/>
        <end position="274"/>
    </location>
</feature>
<feature type="transmembrane region" description="Helical" evidence="1">
    <location>
        <begin position="91"/>
        <end position="112"/>
    </location>
</feature>
<accession>A0A9Q4KUZ7</accession>
<dbReference type="RefSeq" id="WP_274925500.1">
    <property type="nucleotide sequence ID" value="NZ_JAKELO010000002.1"/>
</dbReference>
<dbReference type="InterPro" id="IPR018746">
    <property type="entry name" value="DUF2298"/>
</dbReference>
<feature type="transmembrane region" description="Helical" evidence="1">
    <location>
        <begin position="468"/>
        <end position="489"/>
    </location>
</feature>
<feature type="transmembrane region" description="Helical" evidence="1">
    <location>
        <begin position="438"/>
        <end position="456"/>
    </location>
</feature>
<feature type="transmembrane region" description="Helical" evidence="1">
    <location>
        <begin position="362"/>
        <end position="390"/>
    </location>
</feature>
<keyword evidence="1" id="KW-0812">Transmembrane</keyword>
<keyword evidence="1" id="KW-0472">Membrane</keyword>
<dbReference type="PANTHER" id="PTHR10790:SF51">
    <property type="entry name" value="TETRATRICOPEPTIDE REPEAT PROTEIN"/>
    <property type="match status" value="1"/>
</dbReference>
<dbReference type="NCBIfam" id="TIGR03662">
    <property type="entry name" value="Chlor_Arch_YYY"/>
    <property type="match status" value="1"/>
</dbReference>
<proteinExistence type="predicted"/>
<feature type="transmembrane region" description="Helical" evidence="1">
    <location>
        <begin position="338"/>
        <end position="356"/>
    </location>
</feature>
<protein>
    <submittedName>
        <fullName evidence="2">DUF2298 domain-containing protein</fullName>
    </submittedName>
</protein>
<dbReference type="EMBL" id="JAKELO010000002">
    <property type="protein sequence ID" value="MDE4908888.1"/>
    <property type="molecule type" value="Genomic_DNA"/>
</dbReference>
<feature type="transmembrane region" description="Helical" evidence="1">
    <location>
        <begin position="174"/>
        <end position="193"/>
    </location>
</feature>
<name>A0A9Q4KUZ7_9EURY</name>
<evidence type="ECO:0000313" key="3">
    <source>
        <dbReference type="Proteomes" id="UP001143747"/>
    </source>
</evidence>
<feature type="transmembrane region" description="Helical" evidence="1">
    <location>
        <begin position="65"/>
        <end position="85"/>
    </location>
</feature>
<feature type="transmembrane region" description="Helical" evidence="1">
    <location>
        <begin position="205"/>
        <end position="223"/>
    </location>
</feature>
<dbReference type="AlphaFoldDB" id="A0A9Q4KUZ7"/>
<sequence length="672" mass="74337">MIGPVEQAAGLILWLLVLKVLQVALWPALSGAFGRFAYPVSYPLSFLLFGGISWYLGLVHLPVQAAALPFLFIIGYYAVTGWYTWEKCAGVWKWDMAFLLCFAFMTEVRFFNPMISYAEKFMDHAFLASVMRAPVVPPADPWFAGGSLGVYYYLGHWTMGVTGILSGTPSPVAFNLILPTVFANAAVSLYAIGHLLLTRFRALPVMALFLVNPSFILQVFMGADAHGVLWNSTRTITDTINEYPLFSFLWGDPHAHVIGLFCQALFLFLMLYILHEWGNLTERSRWVCLGATALTLGVMPGVNSWDVLVYAPLLLVVGALIWYRAGRAAVPDPYPWRLFLVCPFLSVLLFAPYYLMLTTQGIAGIGIVPTPSAVSEFMLVYGFFIVVFWCATFRDILENTRLLIVLVPFVLTGYVAAGLAAVPLAALVLRRRFLPAEVISIFGLGVLIFSELFYLIDGMGDTYYRMNTVFKFGLAAWMMMSAGAFVWLGEWLTQHFKDRSAPVWAVRAGAGAVILFLICAPVAIPDLTYGYGGKTLDGLAWVETSHPGDAAAVAYLSALQGNITIVEAEGGDYKYFSRISSFTGIPTIIGMPFHETMWRGSDAGASQRAADVRIIYEDPSRSPSLLAFYGVDYLVLGDAENERYTVRLPEDILEEVFSENGTTIYRFMALSA</sequence>
<evidence type="ECO:0000313" key="2">
    <source>
        <dbReference type="EMBL" id="MDE4908888.1"/>
    </source>
</evidence>
<evidence type="ECO:0000256" key="1">
    <source>
        <dbReference type="SAM" id="Phobius"/>
    </source>
</evidence>
<dbReference type="Pfam" id="PF10060">
    <property type="entry name" value="DUF2298"/>
    <property type="match status" value="1"/>
</dbReference>
<reference evidence="2" key="1">
    <citation type="submission" date="2022-01" db="EMBL/GenBank/DDBJ databases">
        <title>Draft genome of Methanogenium marinum DSM 15558.</title>
        <authorList>
            <person name="Chen S.-C."/>
            <person name="You Y.-T."/>
        </authorList>
    </citation>
    <scope>NUCLEOTIDE SEQUENCE</scope>
    <source>
        <strain evidence="2">DSM 15558</strain>
    </source>
</reference>
<feature type="transmembrane region" description="Helical" evidence="1">
    <location>
        <begin position="402"/>
        <end position="426"/>
    </location>
</feature>
<feature type="transmembrane region" description="Helical" evidence="1">
    <location>
        <begin position="40"/>
        <end position="58"/>
    </location>
</feature>
<keyword evidence="1" id="KW-1133">Transmembrane helix</keyword>
<feature type="transmembrane region" description="Helical" evidence="1">
    <location>
        <begin position="501"/>
        <end position="524"/>
    </location>
</feature>